<evidence type="ECO:0000313" key="5">
    <source>
        <dbReference type="EMBL" id="KAA6306652.1"/>
    </source>
</evidence>
<dbReference type="InterPro" id="IPR013783">
    <property type="entry name" value="Ig-like_fold"/>
</dbReference>
<reference evidence="5" key="1">
    <citation type="submission" date="2019-03" db="EMBL/GenBank/DDBJ databases">
        <title>Single cell metagenomics reveals metabolic interactions within the superorganism composed of flagellate Streblomastix strix and complex community of Bacteroidetes bacteria on its surface.</title>
        <authorList>
            <person name="Treitli S.C."/>
            <person name="Kolisko M."/>
            <person name="Husnik F."/>
            <person name="Keeling P."/>
            <person name="Hampl V."/>
        </authorList>
    </citation>
    <scope>NUCLEOTIDE SEQUENCE</scope>
    <source>
        <strain evidence="5">STM</strain>
    </source>
</reference>
<keyword evidence="2" id="KW-0812">Transmembrane</keyword>
<dbReference type="Pfam" id="PF00512">
    <property type="entry name" value="HisKA"/>
    <property type="match status" value="1"/>
</dbReference>
<feature type="domain" description="Two component regulator three Y" evidence="4">
    <location>
        <begin position="1"/>
        <end position="61"/>
    </location>
</feature>
<dbReference type="PANTHER" id="PTHR43547:SF2">
    <property type="entry name" value="HYBRID SIGNAL TRANSDUCTION HISTIDINE KINASE C"/>
    <property type="match status" value="1"/>
</dbReference>
<dbReference type="GO" id="GO:0000155">
    <property type="term" value="F:phosphorelay sensor kinase activity"/>
    <property type="evidence" value="ECO:0007669"/>
    <property type="project" value="InterPro"/>
</dbReference>
<protein>
    <submittedName>
        <fullName evidence="5">Uncharacterized protein</fullName>
    </submittedName>
</protein>
<sequence>PSNVIYSWMLEGFYNEWSKPGNERIIRLTNLSSGKYTLHVRTISNEDQRTIVAERSIDIIVDVPFWRSGWALLIYTVIFLGIFATSLHIFLLRKQKKVSDEKINFFIHTAHDIRTPLTLIKAPLEEVCHTENLSPLGQYSVNTALRNVNLLVRLTTNLINFEKADLYLPALSLSEHEVNEFLEEIVASFRSYAEARRIEFAYKSDFQYLDAWFDKEKMDSIFRNVI</sequence>
<dbReference type="EMBL" id="SNRY01009748">
    <property type="protein sequence ID" value="KAA6306652.1"/>
    <property type="molecule type" value="Genomic_DNA"/>
</dbReference>
<dbReference type="PANTHER" id="PTHR43547">
    <property type="entry name" value="TWO-COMPONENT HISTIDINE KINASE"/>
    <property type="match status" value="1"/>
</dbReference>
<evidence type="ECO:0000259" key="3">
    <source>
        <dbReference type="Pfam" id="PF00512"/>
    </source>
</evidence>
<evidence type="ECO:0000259" key="4">
    <source>
        <dbReference type="Pfam" id="PF07495"/>
    </source>
</evidence>
<organism evidence="5">
    <name type="scientific">termite gut metagenome</name>
    <dbReference type="NCBI Taxonomy" id="433724"/>
    <lineage>
        <taxon>unclassified sequences</taxon>
        <taxon>metagenomes</taxon>
        <taxon>organismal metagenomes</taxon>
    </lineage>
</organism>
<feature type="non-terminal residue" evidence="5">
    <location>
        <position position="1"/>
    </location>
</feature>
<evidence type="ECO:0000256" key="2">
    <source>
        <dbReference type="SAM" id="Phobius"/>
    </source>
</evidence>
<dbReference type="SUPFAM" id="SSF47384">
    <property type="entry name" value="Homodimeric domain of signal transducing histidine kinase"/>
    <property type="match status" value="1"/>
</dbReference>
<comment type="caution">
    <text evidence="5">The sequence shown here is derived from an EMBL/GenBank/DDBJ whole genome shotgun (WGS) entry which is preliminary data.</text>
</comment>
<name>A0A5J4PBI1_9ZZZZ</name>
<feature type="domain" description="Signal transduction histidine kinase dimerisation/phosphoacceptor" evidence="3">
    <location>
        <begin position="104"/>
        <end position="165"/>
    </location>
</feature>
<dbReference type="Gene3D" id="1.10.287.130">
    <property type="match status" value="1"/>
</dbReference>
<dbReference type="InterPro" id="IPR003661">
    <property type="entry name" value="HisK_dim/P_dom"/>
</dbReference>
<accession>A0A5J4PBI1</accession>
<dbReference type="Gene3D" id="2.60.40.10">
    <property type="entry name" value="Immunoglobulins"/>
    <property type="match status" value="1"/>
</dbReference>
<dbReference type="InterPro" id="IPR011123">
    <property type="entry name" value="Y_Y_Y"/>
</dbReference>
<feature type="transmembrane region" description="Helical" evidence="2">
    <location>
        <begin position="72"/>
        <end position="92"/>
    </location>
</feature>
<keyword evidence="2" id="KW-0472">Membrane</keyword>
<dbReference type="AlphaFoldDB" id="A0A5J4PBI1"/>
<dbReference type="Pfam" id="PF07495">
    <property type="entry name" value="Y_Y_Y"/>
    <property type="match status" value="1"/>
</dbReference>
<dbReference type="CDD" id="cd00082">
    <property type="entry name" value="HisKA"/>
    <property type="match status" value="1"/>
</dbReference>
<dbReference type="InterPro" id="IPR036097">
    <property type="entry name" value="HisK_dim/P_sf"/>
</dbReference>
<evidence type="ECO:0000256" key="1">
    <source>
        <dbReference type="ARBA" id="ARBA00022553"/>
    </source>
</evidence>
<keyword evidence="1" id="KW-0597">Phosphoprotein</keyword>
<feature type="non-terminal residue" evidence="5">
    <location>
        <position position="226"/>
    </location>
</feature>
<keyword evidence="2" id="KW-1133">Transmembrane helix</keyword>
<proteinExistence type="predicted"/>
<gene>
    <name evidence="5" type="ORF">EZS27_041685</name>
</gene>